<dbReference type="AlphaFoldDB" id="A0A9N8EMK5"/>
<sequence>MASPSTSLCNEGPSSLADDVSPESRKIVTNPRSARAERSRRRSTSARGDPFSNAKPHEEGLKSPEPGARSMDFNLKEKAASARFSNMNPRAQMEDMGKRGMEVGWASPAPMMKATAPNHTSTLGASNNRSGSPAHQRHPGNACGGGSWKG</sequence>
<feature type="region of interest" description="Disordered" evidence="1">
    <location>
        <begin position="110"/>
        <end position="150"/>
    </location>
</feature>
<protein>
    <submittedName>
        <fullName evidence="2">Uncharacterized protein</fullName>
    </submittedName>
</protein>
<evidence type="ECO:0000256" key="1">
    <source>
        <dbReference type="SAM" id="MobiDB-lite"/>
    </source>
</evidence>
<feature type="compositionally biased region" description="Polar residues" evidence="1">
    <location>
        <begin position="117"/>
        <end position="133"/>
    </location>
</feature>
<dbReference type="Proteomes" id="UP001153069">
    <property type="component" value="Unassembled WGS sequence"/>
</dbReference>
<evidence type="ECO:0000313" key="2">
    <source>
        <dbReference type="EMBL" id="CAB9523458.1"/>
    </source>
</evidence>
<dbReference type="EMBL" id="CAICTM010001417">
    <property type="protein sequence ID" value="CAB9523458.1"/>
    <property type="molecule type" value="Genomic_DNA"/>
</dbReference>
<reference evidence="2" key="1">
    <citation type="submission" date="2020-06" db="EMBL/GenBank/DDBJ databases">
        <authorList>
            <consortium name="Plant Systems Biology data submission"/>
        </authorList>
    </citation>
    <scope>NUCLEOTIDE SEQUENCE</scope>
    <source>
        <strain evidence="2">D6</strain>
    </source>
</reference>
<organism evidence="2 3">
    <name type="scientific">Seminavis robusta</name>
    <dbReference type="NCBI Taxonomy" id="568900"/>
    <lineage>
        <taxon>Eukaryota</taxon>
        <taxon>Sar</taxon>
        <taxon>Stramenopiles</taxon>
        <taxon>Ochrophyta</taxon>
        <taxon>Bacillariophyta</taxon>
        <taxon>Bacillariophyceae</taxon>
        <taxon>Bacillariophycidae</taxon>
        <taxon>Naviculales</taxon>
        <taxon>Naviculaceae</taxon>
        <taxon>Seminavis</taxon>
    </lineage>
</organism>
<gene>
    <name evidence="2" type="ORF">SEMRO_1419_G271030.1</name>
</gene>
<feature type="compositionally biased region" description="Polar residues" evidence="1">
    <location>
        <begin position="1"/>
        <end position="13"/>
    </location>
</feature>
<comment type="caution">
    <text evidence="2">The sequence shown here is derived from an EMBL/GenBank/DDBJ whole genome shotgun (WGS) entry which is preliminary data.</text>
</comment>
<accession>A0A9N8EMK5</accession>
<feature type="region of interest" description="Disordered" evidence="1">
    <location>
        <begin position="1"/>
        <end position="74"/>
    </location>
</feature>
<name>A0A9N8EMK5_9STRA</name>
<proteinExistence type="predicted"/>
<keyword evidence="3" id="KW-1185">Reference proteome</keyword>
<evidence type="ECO:0000313" key="3">
    <source>
        <dbReference type="Proteomes" id="UP001153069"/>
    </source>
</evidence>